<dbReference type="Gene3D" id="3.40.630.30">
    <property type="match status" value="1"/>
</dbReference>
<dbReference type="GO" id="GO:0016747">
    <property type="term" value="F:acyltransferase activity, transferring groups other than amino-acyl groups"/>
    <property type="evidence" value="ECO:0007669"/>
    <property type="project" value="InterPro"/>
</dbReference>
<dbReference type="InterPro" id="IPR050832">
    <property type="entry name" value="Bact_Acetyltransf"/>
</dbReference>
<reference evidence="4" key="1">
    <citation type="submission" date="2020-12" db="EMBL/GenBank/DDBJ databases">
        <title>Bacterial taxonomy.</title>
        <authorList>
            <person name="Pan X."/>
        </authorList>
    </citation>
    <scope>NUCLEOTIDE SEQUENCE</scope>
    <source>
        <strain evidence="4">M0105</strain>
    </source>
</reference>
<dbReference type="InterPro" id="IPR016181">
    <property type="entry name" value="Acyl_CoA_acyltransferase"/>
</dbReference>
<evidence type="ECO:0000259" key="3">
    <source>
        <dbReference type="PROSITE" id="PS51186"/>
    </source>
</evidence>
<dbReference type="RefSeq" id="WP_200608007.1">
    <property type="nucleotide sequence ID" value="NZ_JAEHHL010000002.1"/>
</dbReference>
<organism evidence="4 5">
    <name type="scientific">Thermohalobaculum xanthum</name>
    <dbReference type="NCBI Taxonomy" id="2753746"/>
    <lineage>
        <taxon>Bacteria</taxon>
        <taxon>Pseudomonadati</taxon>
        <taxon>Pseudomonadota</taxon>
        <taxon>Alphaproteobacteria</taxon>
        <taxon>Rhodobacterales</taxon>
        <taxon>Paracoccaceae</taxon>
        <taxon>Thermohalobaculum</taxon>
    </lineage>
</organism>
<dbReference type="PROSITE" id="PS51186">
    <property type="entry name" value="GNAT"/>
    <property type="match status" value="1"/>
</dbReference>
<evidence type="ECO:0000256" key="1">
    <source>
        <dbReference type="ARBA" id="ARBA00022679"/>
    </source>
</evidence>
<protein>
    <submittedName>
        <fullName evidence="4">GNAT family N-acetyltransferase</fullName>
    </submittedName>
</protein>
<dbReference type="Pfam" id="PF00583">
    <property type="entry name" value="Acetyltransf_1"/>
    <property type="match status" value="1"/>
</dbReference>
<keyword evidence="5" id="KW-1185">Reference proteome</keyword>
<dbReference type="PANTHER" id="PTHR43877">
    <property type="entry name" value="AMINOALKYLPHOSPHONATE N-ACETYLTRANSFERASE-RELATED-RELATED"/>
    <property type="match status" value="1"/>
</dbReference>
<sequence length="164" mass="17411">MTSTEDITIRAADAGDKPRLAAFMAALQEFERATEPNRTPGPEMAASHIDALVAWAGMRPGGSVLVAEAAGEAVGFLVTGINEELGTYVPAEARLVGHLSDLWVEPAFRGRGIARALIAEAESRLRAAGIHRAEISALPSNDQARALYHGLGYADCLMTMGRRL</sequence>
<dbReference type="Proteomes" id="UP000655420">
    <property type="component" value="Unassembled WGS sequence"/>
</dbReference>
<evidence type="ECO:0000256" key="2">
    <source>
        <dbReference type="ARBA" id="ARBA00023315"/>
    </source>
</evidence>
<dbReference type="SUPFAM" id="SSF55729">
    <property type="entry name" value="Acyl-CoA N-acyltransferases (Nat)"/>
    <property type="match status" value="1"/>
</dbReference>
<dbReference type="InterPro" id="IPR000182">
    <property type="entry name" value="GNAT_dom"/>
</dbReference>
<feature type="domain" description="N-acetyltransferase" evidence="3">
    <location>
        <begin position="7"/>
        <end position="164"/>
    </location>
</feature>
<gene>
    <name evidence="4" type="ORF">H0I76_05320</name>
</gene>
<name>A0A8J7M555_9RHOB</name>
<dbReference type="AlphaFoldDB" id="A0A8J7M555"/>
<evidence type="ECO:0000313" key="5">
    <source>
        <dbReference type="Proteomes" id="UP000655420"/>
    </source>
</evidence>
<proteinExistence type="predicted"/>
<keyword evidence="1" id="KW-0808">Transferase</keyword>
<dbReference type="EMBL" id="JAEHHL010000002">
    <property type="protein sequence ID" value="MBK0398599.1"/>
    <property type="molecule type" value="Genomic_DNA"/>
</dbReference>
<accession>A0A8J7M555</accession>
<dbReference type="CDD" id="cd04301">
    <property type="entry name" value="NAT_SF"/>
    <property type="match status" value="1"/>
</dbReference>
<keyword evidence="2" id="KW-0012">Acyltransferase</keyword>
<evidence type="ECO:0000313" key="4">
    <source>
        <dbReference type="EMBL" id="MBK0398599.1"/>
    </source>
</evidence>
<comment type="caution">
    <text evidence="4">The sequence shown here is derived from an EMBL/GenBank/DDBJ whole genome shotgun (WGS) entry which is preliminary data.</text>
</comment>